<protein>
    <recommendedName>
        <fullName evidence="11">t-SNARE coiled-coil homology domain-containing protein</fullName>
    </recommendedName>
</protein>
<dbReference type="SMART" id="SM00397">
    <property type="entry name" value="t_SNARE"/>
    <property type="match status" value="1"/>
</dbReference>
<evidence type="ECO:0000256" key="7">
    <source>
        <dbReference type="RuleBase" id="RU003858"/>
    </source>
</evidence>
<comment type="subcellular location">
    <subcellularLocation>
        <location evidence="1">Membrane</location>
        <topology evidence="1">Single-pass type IV membrane protein</topology>
    </subcellularLocation>
</comment>
<evidence type="ECO:0000259" key="11">
    <source>
        <dbReference type="PROSITE" id="PS50192"/>
    </source>
</evidence>
<comment type="similarity">
    <text evidence="2 7">Belongs to the syntaxin family.</text>
</comment>
<dbReference type="Pfam" id="PF00804">
    <property type="entry name" value="Syntaxin"/>
    <property type="match status" value="1"/>
</dbReference>
<dbReference type="InterPro" id="IPR006012">
    <property type="entry name" value="Syntaxin/epimorphin_CS"/>
</dbReference>
<dbReference type="PANTHER" id="PTHR19957">
    <property type="entry name" value="SYNTAXIN"/>
    <property type="match status" value="1"/>
</dbReference>
<feature type="coiled-coil region" evidence="8">
    <location>
        <begin position="46"/>
        <end position="73"/>
    </location>
</feature>
<dbReference type="GO" id="GO:0000149">
    <property type="term" value="F:SNARE binding"/>
    <property type="evidence" value="ECO:0007669"/>
    <property type="project" value="TreeGrafter"/>
</dbReference>
<dbReference type="SMART" id="SM00503">
    <property type="entry name" value="SynN"/>
    <property type="match status" value="1"/>
</dbReference>
<dbReference type="InterPro" id="IPR010989">
    <property type="entry name" value="SNARE"/>
</dbReference>
<dbReference type="Gene3D" id="1.20.58.70">
    <property type="match status" value="1"/>
</dbReference>
<dbReference type="GO" id="GO:0012505">
    <property type="term" value="C:endomembrane system"/>
    <property type="evidence" value="ECO:0007669"/>
    <property type="project" value="TreeGrafter"/>
</dbReference>
<organism evidence="12">
    <name type="scientific">Guillardia theta</name>
    <name type="common">Cryptophyte</name>
    <name type="synonym">Cryptomonas phi</name>
    <dbReference type="NCBI Taxonomy" id="55529"/>
    <lineage>
        <taxon>Eukaryota</taxon>
        <taxon>Cryptophyceae</taxon>
        <taxon>Pyrenomonadales</taxon>
        <taxon>Geminigeraceae</taxon>
        <taxon>Guillardia</taxon>
    </lineage>
</organism>
<dbReference type="EMBL" id="HBKN01022441">
    <property type="protein sequence ID" value="CAE2304140.1"/>
    <property type="molecule type" value="Transcribed_RNA"/>
</dbReference>
<dbReference type="SUPFAM" id="SSF47661">
    <property type="entry name" value="t-snare proteins"/>
    <property type="match status" value="1"/>
</dbReference>
<feature type="transmembrane region" description="Helical" evidence="10">
    <location>
        <begin position="288"/>
        <end position="310"/>
    </location>
</feature>
<dbReference type="GO" id="GO:0006906">
    <property type="term" value="P:vesicle fusion"/>
    <property type="evidence" value="ECO:0007669"/>
    <property type="project" value="TreeGrafter"/>
</dbReference>
<dbReference type="GO" id="GO:0031201">
    <property type="term" value="C:SNARE complex"/>
    <property type="evidence" value="ECO:0007669"/>
    <property type="project" value="TreeGrafter"/>
</dbReference>
<gene>
    <name evidence="12" type="ORF">GTHE00462_LOCUS17627</name>
</gene>
<feature type="compositionally biased region" description="Basic and acidic residues" evidence="9">
    <location>
        <begin position="21"/>
        <end position="30"/>
    </location>
</feature>
<evidence type="ECO:0000256" key="1">
    <source>
        <dbReference type="ARBA" id="ARBA00004211"/>
    </source>
</evidence>
<evidence type="ECO:0000256" key="5">
    <source>
        <dbReference type="ARBA" id="ARBA00022989"/>
    </source>
</evidence>
<dbReference type="FunFam" id="1.20.5.110:FF:000008">
    <property type="entry name" value="Syntaxin 132"/>
    <property type="match status" value="1"/>
</dbReference>
<keyword evidence="8" id="KW-0175">Coiled coil</keyword>
<name>A0A7S4KSY2_GUITH</name>
<dbReference type="PANTHER" id="PTHR19957:SF307">
    <property type="entry name" value="PROTEIN SSO1-RELATED"/>
    <property type="match status" value="1"/>
</dbReference>
<evidence type="ECO:0000256" key="2">
    <source>
        <dbReference type="ARBA" id="ARBA00009063"/>
    </source>
</evidence>
<keyword evidence="5 10" id="KW-1133">Transmembrane helix</keyword>
<dbReference type="InterPro" id="IPR000727">
    <property type="entry name" value="T_SNARE_dom"/>
</dbReference>
<evidence type="ECO:0000256" key="6">
    <source>
        <dbReference type="ARBA" id="ARBA00023136"/>
    </source>
</evidence>
<evidence type="ECO:0000256" key="9">
    <source>
        <dbReference type="SAM" id="MobiDB-lite"/>
    </source>
</evidence>
<dbReference type="GO" id="GO:0048278">
    <property type="term" value="P:vesicle docking"/>
    <property type="evidence" value="ECO:0007669"/>
    <property type="project" value="TreeGrafter"/>
</dbReference>
<feature type="region of interest" description="Disordered" evidence="9">
    <location>
        <begin position="1"/>
        <end position="44"/>
    </location>
</feature>
<keyword evidence="4 10" id="KW-0812">Transmembrane</keyword>
<dbReference type="GO" id="GO:0005484">
    <property type="term" value="F:SNAP receptor activity"/>
    <property type="evidence" value="ECO:0007669"/>
    <property type="project" value="InterPro"/>
</dbReference>
<dbReference type="GO" id="GO:0006886">
    <property type="term" value="P:intracellular protein transport"/>
    <property type="evidence" value="ECO:0007669"/>
    <property type="project" value="InterPro"/>
</dbReference>
<dbReference type="PROSITE" id="PS50192">
    <property type="entry name" value="T_SNARE"/>
    <property type="match status" value="1"/>
</dbReference>
<dbReference type="GO" id="GO:0005886">
    <property type="term" value="C:plasma membrane"/>
    <property type="evidence" value="ECO:0007669"/>
    <property type="project" value="TreeGrafter"/>
</dbReference>
<evidence type="ECO:0000313" key="12">
    <source>
        <dbReference type="EMBL" id="CAE2304140.1"/>
    </source>
</evidence>
<dbReference type="Pfam" id="PF05739">
    <property type="entry name" value="SNARE"/>
    <property type="match status" value="1"/>
</dbReference>
<evidence type="ECO:0000256" key="4">
    <source>
        <dbReference type="ARBA" id="ARBA00022692"/>
    </source>
</evidence>
<dbReference type="GO" id="GO:0006887">
    <property type="term" value="P:exocytosis"/>
    <property type="evidence" value="ECO:0007669"/>
    <property type="project" value="TreeGrafter"/>
</dbReference>
<proteinExistence type="inferred from homology"/>
<dbReference type="FunFam" id="1.20.58.70:FF:000011">
    <property type="entry name" value="Syntaxin 4"/>
    <property type="match status" value="1"/>
</dbReference>
<dbReference type="CDD" id="cd00179">
    <property type="entry name" value="SynN"/>
    <property type="match status" value="1"/>
</dbReference>
<dbReference type="CDD" id="cd15848">
    <property type="entry name" value="SNARE_syntaxin1-like"/>
    <property type="match status" value="1"/>
</dbReference>
<dbReference type="InterPro" id="IPR045242">
    <property type="entry name" value="Syntaxin"/>
</dbReference>
<evidence type="ECO:0000256" key="3">
    <source>
        <dbReference type="ARBA" id="ARBA00022448"/>
    </source>
</evidence>
<dbReference type="InterPro" id="IPR006011">
    <property type="entry name" value="Syntaxin_N"/>
</dbReference>
<sequence length="316" mass="35849">MERFTDLLRGSNNSPKSYSNLRDKKDKGSDMDVEMGEADPNQSPFMQEFFDKISQVKRNMDQIRKNMGHMEKQHGMALTSVSSSASNKRQEELEGLMDQTSTLITAVKVALKDMDKDSKAHAAKAGKAGDGEARIRQNMHSALTKKFISLVQEYQEMQTNFKGKYKERVGRQLKVVRPDATDDDVERLLQDGGDSNIFKQQLLQERSTQAAKNALADIQDKHRDIIRLEQSIVELHQLFVDMAVLVETQGEMLDQIEYSVQQAHQYVDRGVKQLEKAKESQKKSRKRMCCLLCCFIIILFIVIGVVFGGLKGAKIV</sequence>
<accession>A0A7S4KSY2</accession>
<evidence type="ECO:0000256" key="10">
    <source>
        <dbReference type="SAM" id="Phobius"/>
    </source>
</evidence>
<dbReference type="AlphaFoldDB" id="A0A7S4KSY2"/>
<evidence type="ECO:0000256" key="8">
    <source>
        <dbReference type="SAM" id="Coils"/>
    </source>
</evidence>
<reference evidence="12" key="1">
    <citation type="submission" date="2021-01" db="EMBL/GenBank/DDBJ databases">
        <authorList>
            <person name="Corre E."/>
            <person name="Pelletier E."/>
            <person name="Niang G."/>
            <person name="Scheremetjew M."/>
            <person name="Finn R."/>
            <person name="Kale V."/>
            <person name="Holt S."/>
            <person name="Cochrane G."/>
            <person name="Meng A."/>
            <person name="Brown T."/>
            <person name="Cohen L."/>
        </authorList>
    </citation>
    <scope>NUCLEOTIDE SEQUENCE</scope>
    <source>
        <strain evidence="12">CCMP 2712</strain>
    </source>
</reference>
<dbReference type="Gene3D" id="1.20.5.110">
    <property type="match status" value="1"/>
</dbReference>
<dbReference type="PROSITE" id="PS00914">
    <property type="entry name" value="SYNTAXIN"/>
    <property type="match status" value="1"/>
</dbReference>
<keyword evidence="3" id="KW-0813">Transport</keyword>
<feature type="domain" description="T-SNARE coiled-coil homology" evidence="11">
    <location>
        <begin position="215"/>
        <end position="277"/>
    </location>
</feature>
<keyword evidence="6 10" id="KW-0472">Membrane</keyword>
<feature type="compositionally biased region" description="Polar residues" evidence="9">
    <location>
        <begin position="10"/>
        <end position="20"/>
    </location>
</feature>